<evidence type="ECO:0000256" key="6">
    <source>
        <dbReference type="SAM" id="MobiDB-lite"/>
    </source>
</evidence>
<dbReference type="KEGG" id="kne:92178468"/>
<dbReference type="PANTHER" id="PTHR31845:SF17">
    <property type="entry name" value="ZN(II)2CYS6 TRANSCRIPTION FACTOR (EUROFUNG)"/>
    <property type="match status" value="1"/>
</dbReference>
<dbReference type="PROSITE" id="PS50048">
    <property type="entry name" value="ZN2_CY6_FUNGAL_2"/>
    <property type="match status" value="1"/>
</dbReference>
<dbReference type="RefSeq" id="XP_066805537.1">
    <property type="nucleotide sequence ID" value="XM_066944336.1"/>
</dbReference>
<gene>
    <name evidence="8" type="ORF">IAR55_001209</name>
</gene>
<evidence type="ECO:0000256" key="5">
    <source>
        <dbReference type="ARBA" id="ARBA00023242"/>
    </source>
</evidence>
<dbReference type="GO" id="GO:0000981">
    <property type="term" value="F:DNA-binding transcription factor activity, RNA polymerase II-specific"/>
    <property type="evidence" value="ECO:0007669"/>
    <property type="project" value="InterPro"/>
</dbReference>
<feature type="domain" description="Zn(2)-C6 fungal-type" evidence="7">
    <location>
        <begin position="53"/>
        <end position="84"/>
    </location>
</feature>
<evidence type="ECO:0000256" key="2">
    <source>
        <dbReference type="ARBA" id="ARBA00023015"/>
    </source>
</evidence>
<dbReference type="SUPFAM" id="SSF57701">
    <property type="entry name" value="Zn2/Cys6 DNA-binding domain"/>
    <property type="match status" value="1"/>
</dbReference>
<comment type="subcellular location">
    <subcellularLocation>
        <location evidence="1">Nucleus</location>
    </subcellularLocation>
</comment>
<keyword evidence="2" id="KW-0805">Transcription regulation</keyword>
<evidence type="ECO:0000256" key="1">
    <source>
        <dbReference type="ARBA" id="ARBA00004123"/>
    </source>
</evidence>
<organism evidence="8 9">
    <name type="scientific">Kwoniella newhampshirensis</name>
    <dbReference type="NCBI Taxonomy" id="1651941"/>
    <lineage>
        <taxon>Eukaryota</taxon>
        <taxon>Fungi</taxon>
        <taxon>Dikarya</taxon>
        <taxon>Basidiomycota</taxon>
        <taxon>Agaricomycotina</taxon>
        <taxon>Tremellomycetes</taxon>
        <taxon>Tremellales</taxon>
        <taxon>Cryptococcaceae</taxon>
        <taxon>Kwoniella</taxon>
    </lineage>
</organism>
<dbReference type="InterPro" id="IPR036864">
    <property type="entry name" value="Zn2-C6_fun-type_DNA-bd_sf"/>
</dbReference>
<evidence type="ECO:0000256" key="4">
    <source>
        <dbReference type="ARBA" id="ARBA00023163"/>
    </source>
</evidence>
<dbReference type="GO" id="GO:0008270">
    <property type="term" value="F:zinc ion binding"/>
    <property type="evidence" value="ECO:0007669"/>
    <property type="project" value="InterPro"/>
</dbReference>
<sequence>MLSSHPPLPHQMSYMMGDQSERSPPSGDDDEADDREAAPTRTNGSGTAAANRACDYCHRMKMKCIGKENPPCNRCRQSGHPCTFDGPRKSKSSKVEDRLRLVEAQIGAMQGSLQELLHLQRGAMANAAANDGKYSAFPRTSQSADDLNVHDAMATPNTVASLGSMFDPRSQPSPHFSIDPSLASSSRDPRLPHGPPIPPQHMAAQVPPGPSPWLAHTPKSRLMRTLTPQASPHVSEDEEGADPFSSDLSAAPWGNMLSLAEAARLKADSHIVRDDDDTGGRGRKRSMMGPIPGDGSDRGRLFKKSRTMSNTLDRSPELTLNERGRHVFPDPVDLGWCAPERGRQLFDLFFDKCGVYQPCFDPEYDTLRERSAFAITTILAVAAKCEDAAGPTTDLQLKCREHAEKIGMSTLFTPVSRVEIVQAMILLASWGETFWRPGGHAIRMAMDLGLYKCLPYLLESGMGVGKTPEEIENERPVVVGARVWLTLFKLEYEMSFAYGRPGLFSSESTIKNARKLLKHPLSLPTDARLVSSCESLAWRMPLHQPVALAPSNSMNTFSLPDMDDKLRQVNRNLNECYEYWDDYFAQKGIPEGHFLRETLITGRAGAFLATNSYVLHGVRSRRDVAMLSNERRQWLQEAGKRAQELVTKCLHGQQYTKNVQFANLLTHYNIAYAARFMIRMASLVPESCNLRQVGRDVEQVAQMLNKVPGFQFAHFLRDVVKKARRDHVLPPSSRAPSRYPSPTRNHMALPPMKSTLEASSSWSGQIPPDPSITPSGSSVSIPNVGINLELGGAGSDSGMSSHMDFLYAEQLFANTGPTTVPGPTQNFGFSLDAWFPFPPLDGDNSPMLQTTSTSTGTFTPGNGRSGAWW</sequence>
<keyword evidence="4" id="KW-0804">Transcription</keyword>
<dbReference type="GO" id="GO:0000976">
    <property type="term" value="F:transcription cis-regulatory region binding"/>
    <property type="evidence" value="ECO:0007669"/>
    <property type="project" value="TreeGrafter"/>
</dbReference>
<dbReference type="GO" id="GO:0005634">
    <property type="term" value="C:nucleus"/>
    <property type="evidence" value="ECO:0007669"/>
    <property type="project" value="UniProtKB-SubCell"/>
</dbReference>
<evidence type="ECO:0000313" key="8">
    <source>
        <dbReference type="EMBL" id="KAK8866058.1"/>
    </source>
</evidence>
<comment type="caution">
    <text evidence="8">The sequence shown here is derived from an EMBL/GenBank/DDBJ whole genome shotgun (WGS) entry which is preliminary data.</text>
</comment>
<keyword evidence="9" id="KW-1185">Reference proteome</keyword>
<dbReference type="CDD" id="cd12148">
    <property type="entry name" value="fungal_TF_MHR"/>
    <property type="match status" value="1"/>
</dbReference>
<proteinExistence type="predicted"/>
<evidence type="ECO:0000256" key="3">
    <source>
        <dbReference type="ARBA" id="ARBA00023125"/>
    </source>
</evidence>
<dbReference type="Gene3D" id="4.10.240.10">
    <property type="entry name" value="Zn(2)-C6 fungal-type DNA-binding domain"/>
    <property type="match status" value="1"/>
</dbReference>
<dbReference type="AlphaFoldDB" id="A0AAW0Z5A0"/>
<dbReference type="EMBL" id="JBCAWK010000002">
    <property type="protein sequence ID" value="KAK8866058.1"/>
    <property type="molecule type" value="Genomic_DNA"/>
</dbReference>
<dbReference type="InterPro" id="IPR001138">
    <property type="entry name" value="Zn2Cys6_DnaBD"/>
</dbReference>
<dbReference type="GeneID" id="92178468"/>
<dbReference type="CDD" id="cd00067">
    <property type="entry name" value="GAL4"/>
    <property type="match status" value="1"/>
</dbReference>
<dbReference type="SMART" id="SM00066">
    <property type="entry name" value="GAL4"/>
    <property type="match status" value="1"/>
</dbReference>
<dbReference type="Pfam" id="PF00172">
    <property type="entry name" value="Zn_clus"/>
    <property type="match status" value="1"/>
</dbReference>
<dbReference type="InterPro" id="IPR051089">
    <property type="entry name" value="prtT"/>
</dbReference>
<feature type="compositionally biased region" description="Low complexity" evidence="6">
    <location>
        <begin position="730"/>
        <end position="744"/>
    </location>
</feature>
<feature type="region of interest" description="Disordered" evidence="6">
    <location>
        <begin position="726"/>
        <end position="778"/>
    </location>
</feature>
<dbReference type="Proteomes" id="UP001388673">
    <property type="component" value="Unassembled WGS sequence"/>
</dbReference>
<keyword evidence="3" id="KW-0238">DNA-binding</keyword>
<reference evidence="8 9" key="1">
    <citation type="journal article" date="2024" name="bioRxiv">
        <title>Comparative genomics of Cryptococcus and Kwoniella reveals pathogenesis evolution and contrasting karyotype dynamics via intercentromeric recombination or chromosome fusion.</title>
        <authorList>
            <person name="Coelho M.A."/>
            <person name="David-Palma M."/>
            <person name="Shea T."/>
            <person name="Bowers K."/>
            <person name="McGinley-Smith S."/>
            <person name="Mohammad A.W."/>
            <person name="Gnirke A."/>
            <person name="Yurkov A.M."/>
            <person name="Nowrousian M."/>
            <person name="Sun S."/>
            <person name="Cuomo C.A."/>
            <person name="Heitman J."/>
        </authorList>
    </citation>
    <scope>NUCLEOTIDE SEQUENCE [LARGE SCALE GENOMIC DNA]</scope>
    <source>
        <strain evidence="8 9">CBS 13917</strain>
    </source>
</reference>
<evidence type="ECO:0000313" key="9">
    <source>
        <dbReference type="Proteomes" id="UP001388673"/>
    </source>
</evidence>
<feature type="region of interest" description="Disordered" evidence="6">
    <location>
        <begin position="1"/>
        <end position="49"/>
    </location>
</feature>
<dbReference type="PANTHER" id="PTHR31845">
    <property type="entry name" value="FINGER DOMAIN PROTEIN, PUTATIVE-RELATED"/>
    <property type="match status" value="1"/>
</dbReference>
<feature type="region of interest" description="Disordered" evidence="6">
    <location>
        <begin position="270"/>
        <end position="318"/>
    </location>
</feature>
<accession>A0AAW0Z5A0</accession>
<evidence type="ECO:0000259" key="7">
    <source>
        <dbReference type="PROSITE" id="PS50048"/>
    </source>
</evidence>
<keyword evidence="5" id="KW-0539">Nucleus</keyword>
<name>A0AAW0Z5A0_9TREE</name>
<feature type="region of interest" description="Disordered" evidence="6">
    <location>
        <begin position="160"/>
        <end position="217"/>
    </location>
</feature>
<dbReference type="PROSITE" id="PS00463">
    <property type="entry name" value="ZN2_CY6_FUNGAL_1"/>
    <property type="match status" value="1"/>
</dbReference>
<protein>
    <recommendedName>
        <fullName evidence="7">Zn(2)-C6 fungal-type domain-containing protein</fullName>
    </recommendedName>
</protein>